<dbReference type="InterPro" id="IPR027385">
    <property type="entry name" value="Beta-barrel_OMP"/>
</dbReference>
<evidence type="ECO:0000256" key="5">
    <source>
        <dbReference type="SAM" id="SignalP"/>
    </source>
</evidence>
<evidence type="ECO:0000259" key="6">
    <source>
        <dbReference type="Pfam" id="PF13505"/>
    </source>
</evidence>
<feature type="signal peptide" evidence="5">
    <location>
        <begin position="1"/>
        <end position="32"/>
    </location>
</feature>
<evidence type="ECO:0000256" key="4">
    <source>
        <dbReference type="ARBA" id="ARBA00038306"/>
    </source>
</evidence>
<protein>
    <submittedName>
        <fullName evidence="7">Porin family protein</fullName>
    </submittedName>
</protein>
<evidence type="ECO:0000256" key="3">
    <source>
        <dbReference type="ARBA" id="ARBA00023136"/>
    </source>
</evidence>
<geneLocation type="plasmid" evidence="8">
    <name>p-a-sy</name>
</geneLocation>
<dbReference type="Gene3D" id="2.40.160.20">
    <property type="match status" value="1"/>
</dbReference>
<gene>
    <name evidence="7" type="ORF">HH800_26930</name>
</gene>
<name>A0A6M4GFB2_SPHYA</name>
<dbReference type="Pfam" id="PF13505">
    <property type="entry name" value="OMP_b-brl"/>
    <property type="match status" value="1"/>
</dbReference>
<organism evidence="7 8">
    <name type="scientific">Sphingobium yanoikuyae</name>
    <name type="common">Sphingomonas yanoikuyae</name>
    <dbReference type="NCBI Taxonomy" id="13690"/>
    <lineage>
        <taxon>Bacteria</taxon>
        <taxon>Pseudomonadati</taxon>
        <taxon>Pseudomonadota</taxon>
        <taxon>Alphaproteobacteria</taxon>
        <taxon>Sphingomonadales</taxon>
        <taxon>Sphingomonadaceae</taxon>
        <taxon>Sphingobium</taxon>
    </lineage>
</organism>
<dbReference type="AlphaFoldDB" id="A0A6M4GFB2"/>
<evidence type="ECO:0000313" key="7">
    <source>
        <dbReference type="EMBL" id="QJR05865.1"/>
    </source>
</evidence>
<comment type="similarity">
    <text evidence="4">Belongs to the Omp25/RopB family.</text>
</comment>
<dbReference type="Proteomes" id="UP000502611">
    <property type="component" value="Plasmid p-A-Sy"/>
</dbReference>
<keyword evidence="7" id="KW-0614">Plasmid</keyword>
<dbReference type="PANTHER" id="PTHR34001:SF3">
    <property type="entry name" value="BLL7405 PROTEIN"/>
    <property type="match status" value="1"/>
</dbReference>
<accession>A0A6M4GFB2</accession>
<dbReference type="InterPro" id="IPR051692">
    <property type="entry name" value="OMP-like"/>
</dbReference>
<dbReference type="EMBL" id="CP053022">
    <property type="protein sequence ID" value="QJR05865.1"/>
    <property type="molecule type" value="Genomic_DNA"/>
</dbReference>
<proteinExistence type="inferred from homology"/>
<sequence length="221" mass="23644">MTPHQIQRFKGLTVVRFIVCAASVAIAAPALAQDASNFEGGKAGIVLGYDTVNFDYGYDVDASESGMLYGVTAGYDFALGNSGAILGIEAEASDSTTKTSAHDILFEGDKLSLLADRDLYIGARIGFAVSPNMLLYAKGGYTNARLKLRYSLDGDSASIGDNIDGYRIGGGAEFTNGSNFARLEYRYSDYGKYVYREGGIELDTGVKMSRHQIAVTGGFHF</sequence>
<evidence type="ECO:0000313" key="8">
    <source>
        <dbReference type="Proteomes" id="UP000502611"/>
    </source>
</evidence>
<evidence type="ECO:0000256" key="1">
    <source>
        <dbReference type="ARBA" id="ARBA00004370"/>
    </source>
</evidence>
<feature type="chain" id="PRO_5026961948" evidence="5">
    <location>
        <begin position="33"/>
        <end position="221"/>
    </location>
</feature>
<dbReference type="PANTHER" id="PTHR34001">
    <property type="entry name" value="BLL7405 PROTEIN"/>
    <property type="match status" value="1"/>
</dbReference>
<dbReference type="InterPro" id="IPR011250">
    <property type="entry name" value="OMP/PagP_B-barrel"/>
</dbReference>
<evidence type="ECO:0000256" key="2">
    <source>
        <dbReference type="ARBA" id="ARBA00022729"/>
    </source>
</evidence>
<dbReference type="GO" id="GO:0016020">
    <property type="term" value="C:membrane"/>
    <property type="evidence" value="ECO:0007669"/>
    <property type="project" value="UniProtKB-SubCell"/>
</dbReference>
<reference evidence="7 8" key="1">
    <citation type="submission" date="2020-04" db="EMBL/GenBank/DDBJ databases">
        <title>The Whole Genome Analysis of High salt-tolerant Sphingobium yanoikuyae YC-XJ2 with Aryl organophosphorus flame retardants (aryl-OPFRs)-degrading capacity and characteristics of Related phosphotriesterase.</title>
        <authorList>
            <person name="Li X."/>
        </authorList>
    </citation>
    <scope>NUCLEOTIDE SEQUENCE [LARGE SCALE GENOMIC DNA]</scope>
    <source>
        <strain evidence="7 8">YC-XJ2</strain>
        <plasmid evidence="8">p-a-sy</plasmid>
    </source>
</reference>
<dbReference type="SUPFAM" id="SSF56925">
    <property type="entry name" value="OMPA-like"/>
    <property type="match status" value="1"/>
</dbReference>
<feature type="domain" description="Outer membrane protein beta-barrel" evidence="6">
    <location>
        <begin position="19"/>
        <end position="220"/>
    </location>
</feature>
<keyword evidence="2 5" id="KW-0732">Signal</keyword>
<keyword evidence="3" id="KW-0472">Membrane</keyword>
<comment type="subcellular location">
    <subcellularLocation>
        <location evidence="1">Membrane</location>
    </subcellularLocation>
</comment>